<comment type="similarity">
    <text evidence="1">Belongs to the sulfotransferase 1 family.</text>
</comment>
<dbReference type="GO" id="GO:0008146">
    <property type="term" value="F:sulfotransferase activity"/>
    <property type="evidence" value="ECO:0007669"/>
    <property type="project" value="InterPro"/>
</dbReference>
<sequence length="326" mass="37501">MHLLQNGLPKSGNYWLFNILTLLLNAARLPDRNFIAEHPIQAAAKNWTLSYPEQPRLNVLDIEPGHNFYRIGSYFREPIEDLQDYIAQNRLVWTHSRHIPESERVYDAFDKIVYIIRDPRDVAISMANFAFTPYRQKTEHFPFSDASEYLQAYYVKHLSGWTQHVGSHLLALPRKNMHILFYERLKEDFDSELSQLINFLGLNVSSKQRAEIADQVTVASMKKKSSGHVRSGSAGGWRNVLSSGQIRLARLIAGELMDELDYPLRVKDASLPTLPRELSRKRIKRSMRKGVIARGVNMARLSAGYLTKIDKPKKATQDQRVEVSHS</sequence>
<gene>
    <name evidence="4" type="ORF">GRI91_15005</name>
</gene>
<reference evidence="4 5" key="1">
    <citation type="submission" date="2019-12" db="EMBL/GenBank/DDBJ databases">
        <title>Genomic-based taxomic classification of the family Erythrobacteraceae.</title>
        <authorList>
            <person name="Xu L."/>
        </authorList>
    </citation>
    <scope>NUCLEOTIDE SEQUENCE [LARGE SCALE GENOMIC DNA]</scope>
    <source>
        <strain evidence="4 5">LMG 29518</strain>
    </source>
</reference>
<evidence type="ECO:0000256" key="2">
    <source>
        <dbReference type="ARBA" id="ARBA00022679"/>
    </source>
</evidence>
<name>A0A6I4T9V3_9SPHN</name>
<dbReference type="RefSeq" id="WP_160737524.1">
    <property type="nucleotide sequence ID" value="NZ_WTYT01000007.1"/>
</dbReference>
<dbReference type="InterPro" id="IPR000863">
    <property type="entry name" value="Sulfotransferase_dom"/>
</dbReference>
<proteinExistence type="inferred from homology"/>
<comment type="caution">
    <text evidence="4">The sequence shown here is derived from an EMBL/GenBank/DDBJ whole genome shotgun (WGS) entry which is preliminary data.</text>
</comment>
<evidence type="ECO:0000259" key="3">
    <source>
        <dbReference type="Pfam" id="PF00685"/>
    </source>
</evidence>
<keyword evidence="2" id="KW-0808">Transferase</keyword>
<dbReference type="InterPro" id="IPR027417">
    <property type="entry name" value="P-loop_NTPase"/>
</dbReference>
<feature type="domain" description="Sulfotransferase" evidence="3">
    <location>
        <begin position="7"/>
        <end position="259"/>
    </location>
</feature>
<dbReference type="PANTHER" id="PTHR11783">
    <property type="entry name" value="SULFOTRANSFERASE SULT"/>
    <property type="match status" value="1"/>
</dbReference>
<evidence type="ECO:0000313" key="4">
    <source>
        <dbReference type="EMBL" id="MXO67072.1"/>
    </source>
</evidence>
<organism evidence="4 5">
    <name type="scientific">Altericroceibacterium endophyticum</name>
    <dbReference type="NCBI Taxonomy" id="1808508"/>
    <lineage>
        <taxon>Bacteria</taxon>
        <taxon>Pseudomonadati</taxon>
        <taxon>Pseudomonadota</taxon>
        <taxon>Alphaproteobacteria</taxon>
        <taxon>Sphingomonadales</taxon>
        <taxon>Erythrobacteraceae</taxon>
        <taxon>Altericroceibacterium</taxon>
    </lineage>
</organism>
<dbReference type="Gene3D" id="3.40.50.300">
    <property type="entry name" value="P-loop containing nucleotide triphosphate hydrolases"/>
    <property type="match status" value="1"/>
</dbReference>
<dbReference type="Pfam" id="PF00685">
    <property type="entry name" value="Sulfotransfer_1"/>
    <property type="match status" value="1"/>
</dbReference>
<evidence type="ECO:0000256" key="1">
    <source>
        <dbReference type="ARBA" id="ARBA00005771"/>
    </source>
</evidence>
<keyword evidence="5" id="KW-1185">Reference proteome</keyword>
<dbReference type="AlphaFoldDB" id="A0A6I4T9V3"/>
<evidence type="ECO:0000313" key="5">
    <source>
        <dbReference type="Proteomes" id="UP000438476"/>
    </source>
</evidence>
<protein>
    <recommendedName>
        <fullName evidence="3">Sulfotransferase domain-containing protein</fullName>
    </recommendedName>
</protein>
<dbReference type="OrthoDB" id="9804504at2"/>
<dbReference type="Proteomes" id="UP000438476">
    <property type="component" value="Unassembled WGS sequence"/>
</dbReference>
<dbReference type="SUPFAM" id="SSF52540">
    <property type="entry name" value="P-loop containing nucleoside triphosphate hydrolases"/>
    <property type="match status" value="1"/>
</dbReference>
<dbReference type="EMBL" id="WTYT01000007">
    <property type="protein sequence ID" value="MXO67072.1"/>
    <property type="molecule type" value="Genomic_DNA"/>
</dbReference>
<accession>A0A6I4T9V3</accession>